<dbReference type="OrthoDB" id="4375665at2"/>
<reference evidence="1 2" key="1">
    <citation type="submission" date="2020-08" db="EMBL/GenBank/DDBJ databases">
        <title>Sequencing the genomes of 1000 actinobacteria strains.</title>
        <authorList>
            <person name="Klenk H.-P."/>
        </authorList>
    </citation>
    <scope>NUCLEOTIDE SEQUENCE [LARGE SCALE GENOMIC DNA]</scope>
    <source>
        <strain evidence="1 2">DSM 19079</strain>
    </source>
</reference>
<dbReference type="RefSeq" id="WP_135028009.1">
    <property type="nucleotide sequence ID" value="NZ_BMLA01000001.1"/>
</dbReference>
<organism evidence="1 2">
    <name type="scientific">Micrococcus flavus</name>
    <dbReference type="NCBI Taxonomy" id="384602"/>
    <lineage>
        <taxon>Bacteria</taxon>
        <taxon>Bacillati</taxon>
        <taxon>Actinomycetota</taxon>
        <taxon>Actinomycetes</taxon>
        <taxon>Micrococcales</taxon>
        <taxon>Micrococcaceae</taxon>
        <taxon>Micrococcus</taxon>
    </lineage>
</organism>
<evidence type="ECO:0000313" key="2">
    <source>
        <dbReference type="Proteomes" id="UP000560081"/>
    </source>
</evidence>
<evidence type="ECO:0000313" key="1">
    <source>
        <dbReference type="EMBL" id="MBB4882912.1"/>
    </source>
</evidence>
<sequence>MSATPHGFWKLPAADGDAPRHLAVITGGEAGQTMLFLQDGDGWHVLALFEDELAGRTTARTLDRLLQARTYLRMGGADVLDGADTDRPGVEWAGYDREPEEEDVVAQRDVDPEARLWVLPSTDGATVGLKLPGHPRHRDAIAQFVDVAAARAAVAAVDALVGAARP</sequence>
<comment type="caution">
    <text evidence="1">The sequence shown here is derived from an EMBL/GenBank/DDBJ whole genome shotgun (WGS) entry which is preliminary data.</text>
</comment>
<dbReference type="Proteomes" id="UP000560081">
    <property type="component" value="Unassembled WGS sequence"/>
</dbReference>
<dbReference type="EMBL" id="JACHMC010000001">
    <property type="protein sequence ID" value="MBB4882912.1"/>
    <property type="molecule type" value="Genomic_DNA"/>
</dbReference>
<dbReference type="AlphaFoldDB" id="A0A4Y8X484"/>
<accession>A0A4Y8X484</accession>
<protein>
    <submittedName>
        <fullName evidence="1">Uncharacterized protein</fullName>
    </submittedName>
</protein>
<proteinExistence type="predicted"/>
<keyword evidence="2" id="KW-1185">Reference proteome</keyword>
<gene>
    <name evidence="1" type="ORF">BJ976_001263</name>
</gene>
<name>A0A4Y8X484_9MICC</name>